<dbReference type="EMBL" id="JAYKXN010000007">
    <property type="protein sequence ID" value="KAK7271795.1"/>
    <property type="molecule type" value="Genomic_DNA"/>
</dbReference>
<dbReference type="AlphaFoldDB" id="A0AAN9ICB5"/>
<protein>
    <submittedName>
        <fullName evidence="2">Uncharacterized protein</fullName>
    </submittedName>
</protein>
<comment type="caution">
    <text evidence="2">The sequence shown here is derived from an EMBL/GenBank/DDBJ whole genome shotgun (WGS) entry which is preliminary data.</text>
</comment>
<organism evidence="2 3">
    <name type="scientific">Clitoria ternatea</name>
    <name type="common">Butterfly pea</name>
    <dbReference type="NCBI Taxonomy" id="43366"/>
    <lineage>
        <taxon>Eukaryota</taxon>
        <taxon>Viridiplantae</taxon>
        <taxon>Streptophyta</taxon>
        <taxon>Embryophyta</taxon>
        <taxon>Tracheophyta</taxon>
        <taxon>Spermatophyta</taxon>
        <taxon>Magnoliopsida</taxon>
        <taxon>eudicotyledons</taxon>
        <taxon>Gunneridae</taxon>
        <taxon>Pentapetalae</taxon>
        <taxon>rosids</taxon>
        <taxon>fabids</taxon>
        <taxon>Fabales</taxon>
        <taxon>Fabaceae</taxon>
        <taxon>Papilionoideae</taxon>
        <taxon>50 kb inversion clade</taxon>
        <taxon>NPAAA clade</taxon>
        <taxon>indigoferoid/millettioid clade</taxon>
        <taxon>Phaseoleae</taxon>
        <taxon>Clitoria</taxon>
    </lineage>
</organism>
<keyword evidence="3" id="KW-1185">Reference proteome</keyword>
<reference evidence="2 3" key="1">
    <citation type="submission" date="2024-01" db="EMBL/GenBank/DDBJ databases">
        <title>The genomes of 5 underutilized Papilionoideae crops provide insights into root nodulation and disease resistance.</title>
        <authorList>
            <person name="Yuan L."/>
        </authorList>
    </citation>
    <scope>NUCLEOTIDE SEQUENCE [LARGE SCALE GENOMIC DNA]</scope>
    <source>
        <strain evidence="2">LY-2023</strain>
        <tissue evidence="2">Leaf</tissue>
    </source>
</reference>
<feature type="region of interest" description="Disordered" evidence="1">
    <location>
        <begin position="23"/>
        <end position="67"/>
    </location>
</feature>
<dbReference type="Proteomes" id="UP001359559">
    <property type="component" value="Unassembled WGS sequence"/>
</dbReference>
<sequence>MNGKKQSQRVRLKVFVYRSLRGEKGKHSERRAGERWRRVVRSSDGGQQALYGENRPASMEKRGTGTHVQEETVLSKTDLGHQKNFCNFAGVFVSKNHCKQELRVF</sequence>
<evidence type="ECO:0000313" key="3">
    <source>
        <dbReference type="Proteomes" id="UP001359559"/>
    </source>
</evidence>
<evidence type="ECO:0000313" key="2">
    <source>
        <dbReference type="EMBL" id="KAK7271795.1"/>
    </source>
</evidence>
<name>A0AAN9ICB5_CLITE</name>
<proteinExistence type="predicted"/>
<feature type="compositionally biased region" description="Basic and acidic residues" evidence="1">
    <location>
        <begin position="23"/>
        <end position="37"/>
    </location>
</feature>
<accession>A0AAN9ICB5</accession>
<gene>
    <name evidence="2" type="ORF">RJT34_27993</name>
</gene>
<evidence type="ECO:0000256" key="1">
    <source>
        <dbReference type="SAM" id="MobiDB-lite"/>
    </source>
</evidence>